<accession>A0AA41UFF7</accession>
<comment type="caution">
    <text evidence="3">The sequence shown here is derived from an EMBL/GenBank/DDBJ whole genome shotgun (WGS) entry which is preliminary data.</text>
</comment>
<dbReference type="Proteomes" id="UP001156140">
    <property type="component" value="Unassembled WGS sequence"/>
</dbReference>
<name>A0AA41UFF7_9HYPH</name>
<keyword evidence="4" id="KW-1185">Reference proteome</keyword>
<dbReference type="RefSeq" id="WP_182397723.1">
    <property type="nucleotide sequence ID" value="NZ_JAKETQ010000001.1"/>
</dbReference>
<evidence type="ECO:0000259" key="1">
    <source>
        <dbReference type="Pfam" id="PF01243"/>
    </source>
</evidence>
<organism evidence="3 4">
    <name type="scientific">Paradevosia shaoguanensis</name>
    <dbReference type="NCBI Taxonomy" id="1335043"/>
    <lineage>
        <taxon>Bacteria</taxon>
        <taxon>Pseudomonadati</taxon>
        <taxon>Pseudomonadota</taxon>
        <taxon>Alphaproteobacteria</taxon>
        <taxon>Hyphomicrobiales</taxon>
        <taxon>Devosiaceae</taxon>
        <taxon>Paradevosia</taxon>
    </lineage>
</organism>
<dbReference type="PANTHER" id="PTHR13343:SF17">
    <property type="entry name" value="CELLULAR REPRESSOR OF E1A-STIMULATED GENES, ISOFORM A"/>
    <property type="match status" value="1"/>
</dbReference>
<sequence>MSEAKSVLQPVDAQAIRLAKTLLRASRYGALAALEPATGAPLVSRVGVSTDIDGTPVILISGLAAHSAALRNDPRCALLLGEPGKGDPLAHARISIDCRAVEIARDSEEHKRLEGRYLRHQPKAALYVGLGDFRFFRLEVQKASLNGGFGRAYAMKAEEVLTLSPANADIATAEANAIEHMNEDHFDAVELYARYFARAEGGRWTLVGIDADGFDIASGDVVERVFFPEPLKSSGQIREELVAMVREARKGLGT</sequence>
<dbReference type="InterPro" id="IPR037119">
    <property type="entry name" value="Haem_oxidase_HugZ-like_sf"/>
</dbReference>
<dbReference type="Pfam" id="PF01243">
    <property type="entry name" value="PNPOx_N"/>
    <property type="match status" value="1"/>
</dbReference>
<evidence type="ECO:0000259" key="2">
    <source>
        <dbReference type="Pfam" id="PF10615"/>
    </source>
</evidence>
<proteinExistence type="predicted"/>
<dbReference type="PANTHER" id="PTHR13343">
    <property type="entry name" value="CREG1 PROTEIN"/>
    <property type="match status" value="1"/>
</dbReference>
<feature type="domain" description="DUF2470" evidence="2">
    <location>
        <begin position="175"/>
        <end position="244"/>
    </location>
</feature>
<reference evidence="3" key="1">
    <citation type="submission" date="2022-03" db="EMBL/GenBank/DDBJ databases">
        <title>The complete genome sequence of a Methyloterrigena soli.</title>
        <authorList>
            <person name="Zi Z."/>
        </authorList>
    </citation>
    <scope>NUCLEOTIDE SEQUENCE</scope>
    <source>
        <strain evidence="3">M48</strain>
    </source>
</reference>
<evidence type="ECO:0000313" key="4">
    <source>
        <dbReference type="Proteomes" id="UP001156140"/>
    </source>
</evidence>
<dbReference type="Gene3D" id="3.20.180.10">
    <property type="entry name" value="PNP-oxidase-like"/>
    <property type="match status" value="1"/>
</dbReference>
<dbReference type="AlphaFoldDB" id="A0AA41UFF7"/>
<dbReference type="Pfam" id="PF10615">
    <property type="entry name" value="DUF2470"/>
    <property type="match status" value="1"/>
</dbReference>
<dbReference type="GO" id="GO:0005737">
    <property type="term" value="C:cytoplasm"/>
    <property type="evidence" value="ECO:0007669"/>
    <property type="project" value="UniProtKB-ARBA"/>
</dbReference>
<dbReference type="EMBL" id="JALAZD010000001">
    <property type="protein sequence ID" value="MCI0126401.1"/>
    <property type="molecule type" value="Genomic_DNA"/>
</dbReference>
<dbReference type="InterPro" id="IPR019595">
    <property type="entry name" value="DUF2470"/>
</dbReference>
<feature type="domain" description="Pyridoxamine 5'-phosphate oxidase N-terminal" evidence="1">
    <location>
        <begin position="20"/>
        <end position="144"/>
    </location>
</feature>
<gene>
    <name evidence="3" type="ORF">ML536_06135</name>
</gene>
<dbReference type="InterPro" id="IPR011576">
    <property type="entry name" value="Pyridox_Oxase_N"/>
</dbReference>
<protein>
    <submittedName>
        <fullName evidence="3">HugZ family protein</fullName>
    </submittedName>
</protein>
<dbReference type="InterPro" id="IPR012349">
    <property type="entry name" value="Split_barrel_FMN-bd"/>
</dbReference>
<evidence type="ECO:0000313" key="3">
    <source>
        <dbReference type="EMBL" id="MCI0126401.1"/>
    </source>
</evidence>
<dbReference type="Gene3D" id="2.30.110.10">
    <property type="entry name" value="Electron Transport, Fmn-binding Protein, Chain A"/>
    <property type="match status" value="1"/>
</dbReference>
<dbReference type="SUPFAM" id="SSF50475">
    <property type="entry name" value="FMN-binding split barrel"/>
    <property type="match status" value="1"/>
</dbReference>